<dbReference type="Proteomes" id="UP000664835">
    <property type="component" value="Unassembled WGS sequence"/>
</dbReference>
<comment type="caution">
    <text evidence="2">The sequence shown here is derived from an EMBL/GenBank/DDBJ whole genome shotgun (WGS) entry which is preliminary data.</text>
</comment>
<sequence length="555" mass="63244">MSNPINYLRRKPSQLAIAGLLGLSFTLTGCGTQPPKPEPVVKKVAPPEPKVEITPVVPEPVVVAIDPEVERQKAFQEQDWERYLQFSDDLWQESPDQRRAQLESEIWQNLLPLDEMVLQRLEDSVDMRVNAWAYLVRVFRLQGLDFKQGLKNLEVFEQDAIYQAHLLPQLLTQIPSEKSIQKIAVFLPVNSKYGPVAEQIRDGILKAFYQNQNLQQQLQLRFYDSSDETQVSSRYFQAKQEGADVIIGPLRKSAVEQLQGFDDDYIIALNDIGKPTPFPQFSLKSSDKIGQMTNAFVQQRYQNIGIIGSDNAEQGLQATLLINAWNNPPYHTQTQVTYSDEKPRFRQAFDQLLNASNSIERKNVLSRTIGEKLDFYPRTRKDLDAIVVFDSAQRLAVINPQKDLYQLDIPIYSPTKMTGRNLAAMQNNRDLRDVTVLTQPLVLNPDNIGSAFEAFGWDSLMLASHIGSLKQGGCLSNTKTGHLRLQDNKVVQELVWAKFNRQGKLLAYQLPQISEEPTLPNDLETQDDMSDEEQELQMRLRQEMLDNAQRESATP</sequence>
<proteinExistence type="predicted"/>
<name>A0ABS3Q5S4_9GAMM</name>
<organism evidence="2 3">
    <name type="scientific">Thiomicrorhabdus marina</name>
    <dbReference type="NCBI Taxonomy" id="2818442"/>
    <lineage>
        <taxon>Bacteria</taxon>
        <taxon>Pseudomonadati</taxon>
        <taxon>Pseudomonadota</taxon>
        <taxon>Gammaproteobacteria</taxon>
        <taxon>Thiotrichales</taxon>
        <taxon>Piscirickettsiaceae</taxon>
        <taxon>Thiomicrorhabdus</taxon>
    </lineage>
</organism>
<dbReference type="PANTHER" id="PTHR38038:SF1">
    <property type="entry name" value="PENICILLIN-BINDING PROTEIN ACTIVATOR LPOA"/>
    <property type="match status" value="1"/>
</dbReference>
<dbReference type="InterPro" id="IPR007443">
    <property type="entry name" value="LpoA"/>
</dbReference>
<dbReference type="CDD" id="cd06339">
    <property type="entry name" value="PBP1_YraM_LppC_lipoprotein-like"/>
    <property type="match status" value="1"/>
</dbReference>
<reference evidence="2 3" key="1">
    <citation type="submission" date="2021-03" db="EMBL/GenBank/DDBJ databases">
        <title>Thiomicrorhabdus sp.nov.,novel sulfur-oxidizing bacteria isolated from coastal sediment.</title>
        <authorList>
            <person name="Liu X."/>
        </authorList>
    </citation>
    <scope>NUCLEOTIDE SEQUENCE [LARGE SCALE GENOMIC DNA]</scope>
    <source>
        <strain evidence="2 3">6S2-11</strain>
    </source>
</reference>
<dbReference type="EMBL" id="JAGETV010000008">
    <property type="protein sequence ID" value="MBO1927205.1"/>
    <property type="molecule type" value="Genomic_DNA"/>
</dbReference>
<evidence type="ECO:0000313" key="3">
    <source>
        <dbReference type="Proteomes" id="UP000664835"/>
    </source>
</evidence>
<dbReference type="PANTHER" id="PTHR38038">
    <property type="entry name" value="PENICILLIN-BINDING PROTEIN ACTIVATOR LPOA"/>
    <property type="match status" value="1"/>
</dbReference>
<dbReference type="RefSeq" id="WP_208148772.1">
    <property type="nucleotide sequence ID" value="NZ_JAGETV010000008.1"/>
</dbReference>
<keyword evidence="1" id="KW-0472">Membrane</keyword>
<evidence type="ECO:0000313" key="2">
    <source>
        <dbReference type="EMBL" id="MBO1927205.1"/>
    </source>
</evidence>
<accession>A0ABS3Q5S4</accession>
<protein>
    <submittedName>
        <fullName evidence="2">Penicillin-binding protein activator</fullName>
    </submittedName>
</protein>
<gene>
    <name evidence="2" type="ORF">J3998_06405</name>
</gene>
<dbReference type="Gene3D" id="3.40.50.2300">
    <property type="match status" value="2"/>
</dbReference>
<dbReference type="SUPFAM" id="SSF53822">
    <property type="entry name" value="Periplasmic binding protein-like I"/>
    <property type="match status" value="1"/>
</dbReference>
<dbReference type="Pfam" id="PF04348">
    <property type="entry name" value="LppC"/>
    <property type="match status" value="1"/>
</dbReference>
<keyword evidence="3" id="KW-1185">Reference proteome</keyword>
<evidence type="ECO:0000256" key="1">
    <source>
        <dbReference type="ARBA" id="ARBA00023136"/>
    </source>
</evidence>
<dbReference type="InterPro" id="IPR028082">
    <property type="entry name" value="Peripla_BP_I"/>
</dbReference>